<dbReference type="Gene3D" id="3.50.30.20">
    <property type="entry name" value="Carbamoyl-phosphate synthase small subunit, N-terminal domain"/>
    <property type="match status" value="1"/>
</dbReference>
<dbReference type="PANTHER" id="PTHR43418">
    <property type="entry name" value="MULTIFUNCTIONAL TRYPTOPHAN BIOSYNTHESIS PROTEIN-RELATED"/>
    <property type="match status" value="1"/>
</dbReference>
<dbReference type="InterPro" id="IPR006274">
    <property type="entry name" value="CarbamoylP_synth_ssu"/>
</dbReference>
<feature type="active site" description="Nucleophile" evidence="8">
    <location>
        <position position="246"/>
    </location>
</feature>
<keyword evidence="8" id="KW-0028">Amino-acid biosynthesis</keyword>
<comment type="subunit">
    <text evidence="8">Composed of two chains; the small (or glutamine) chain promotes the hydrolysis of glutamine to ammonia, which is used by the large (or ammonia) chain to synthesize carbamoyl phosphate. Tetramer of heterodimers (alpha,beta)4.</text>
</comment>
<dbReference type="Pfam" id="PF00988">
    <property type="entry name" value="CPSase_sm_chain"/>
    <property type="match status" value="1"/>
</dbReference>
<dbReference type="SUPFAM" id="SSF52021">
    <property type="entry name" value="Carbamoyl phosphate synthetase, small subunit N-terminal domain"/>
    <property type="match status" value="1"/>
</dbReference>
<evidence type="ECO:0000256" key="5">
    <source>
        <dbReference type="ARBA" id="ARBA00022840"/>
    </source>
</evidence>
<feature type="active site" evidence="8">
    <location>
        <position position="330"/>
    </location>
</feature>
<evidence type="ECO:0000256" key="1">
    <source>
        <dbReference type="ARBA" id="ARBA00005077"/>
    </source>
</evidence>
<feature type="binding site" evidence="8">
    <location>
        <position position="221"/>
    </location>
    <ligand>
        <name>L-glutamine</name>
        <dbReference type="ChEBI" id="CHEBI:58359"/>
    </ligand>
</feature>
<evidence type="ECO:0000256" key="2">
    <source>
        <dbReference type="ARBA" id="ARBA00007800"/>
    </source>
</evidence>
<feature type="binding site" evidence="8">
    <location>
        <position position="250"/>
    </location>
    <ligand>
        <name>L-glutamine</name>
        <dbReference type="ChEBI" id="CHEBI:58359"/>
    </ligand>
</feature>
<evidence type="ECO:0000313" key="10">
    <source>
        <dbReference type="EMBL" id="KGF47061.1"/>
    </source>
</evidence>
<feature type="binding site" evidence="8">
    <location>
        <position position="288"/>
    </location>
    <ligand>
        <name>L-glutamine</name>
        <dbReference type="ChEBI" id="CHEBI:58359"/>
    </ligand>
</feature>
<dbReference type="InterPro" id="IPR050472">
    <property type="entry name" value="Anth_synth/Amidotransfase"/>
</dbReference>
<dbReference type="GO" id="GO:0005524">
    <property type="term" value="F:ATP binding"/>
    <property type="evidence" value="ECO:0007669"/>
    <property type="project" value="UniProtKB-UniRule"/>
</dbReference>
<evidence type="ECO:0000256" key="7">
    <source>
        <dbReference type="ARBA" id="ARBA00048816"/>
    </source>
</evidence>
<keyword evidence="4 8" id="KW-0547">Nucleotide-binding</keyword>
<evidence type="ECO:0000313" key="11">
    <source>
        <dbReference type="Proteomes" id="UP000029628"/>
    </source>
</evidence>
<dbReference type="PRINTS" id="PR00099">
    <property type="entry name" value="CPSGATASE"/>
</dbReference>
<dbReference type="GO" id="GO:0006207">
    <property type="term" value="P:'de novo' pyrimidine nucleobase biosynthetic process"/>
    <property type="evidence" value="ECO:0007669"/>
    <property type="project" value="InterPro"/>
</dbReference>
<keyword evidence="6 8" id="KW-0315">Glutamine amidotransferase</keyword>
<dbReference type="HAMAP" id="MF_01209">
    <property type="entry name" value="CPSase_S_chain"/>
    <property type="match status" value="1"/>
</dbReference>
<dbReference type="GO" id="GO:0004359">
    <property type="term" value="F:glutaminase activity"/>
    <property type="evidence" value="ECO:0007669"/>
    <property type="project" value="RHEA"/>
</dbReference>
<dbReference type="Gene3D" id="3.40.50.880">
    <property type="match status" value="1"/>
</dbReference>
<keyword evidence="8" id="KW-0665">Pyrimidine biosynthesis</keyword>
<dbReference type="UniPathway" id="UPA00070">
    <property type="reaction ID" value="UER00115"/>
</dbReference>
<dbReference type="GO" id="GO:0044205">
    <property type="term" value="P:'de novo' UMP biosynthetic process"/>
    <property type="evidence" value="ECO:0007669"/>
    <property type="project" value="UniProtKB-UniRule"/>
</dbReference>
<dbReference type="PANTHER" id="PTHR43418:SF7">
    <property type="entry name" value="CARBAMOYL-PHOSPHATE SYNTHASE SMALL CHAIN"/>
    <property type="match status" value="1"/>
</dbReference>
<keyword evidence="3 8" id="KW-0436">Ligase</keyword>
<comment type="catalytic activity">
    <reaction evidence="8">
        <text>L-glutamine + H2O = L-glutamate + NH4(+)</text>
        <dbReference type="Rhea" id="RHEA:15889"/>
        <dbReference type="ChEBI" id="CHEBI:15377"/>
        <dbReference type="ChEBI" id="CHEBI:28938"/>
        <dbReference type="ChEBI" id="CHEBI:29985"/>
        <dbReference type="ChEBI" id="CHEBI:58359"/>
    </reaction>
</comment>
<accession>A0A096AKA3</accession>
<dbReference type="SMART" id="SM01097">
    <property type="entry name" value="CPSase_sm_chain"/>
    <property type="match status" value="1"/>
</dbReference>
<dbReference type="InterPro" id="IPR035686">
    <property type="entry name" value="CPSase_GATase1"/>
</dbReference>
<dbReference type="RefSeq" id="WP_038152750.1">
    <property type="nucleotide sequence ID" value="NZ_JRNT01000018.1"/>
</dbReference>
<dbReference type="InterPro" id="IPR029062">
    <property type="entry name" value="Class_I_gatase-like"/>
</dbReference>
<evidence type="ECO:0000256" key="6">
    <source>
        <dbReference type="ARBA" id="ARBA00022962"/>
    </source>
</evidence>
<feature type="binding site" evidence="8">
    <location>
        <position position="247"/>
    </location>
    <ligand>
        <name>L-glutamine</name>
        <dbReference type="ChEBI" id="CHEBI:58359"/>
    </ligand>
</feature>
<evidence type="ECO:0000256" key="8">
    <source>
        <dbReference type="HAMAP-Rule" id="MF_01209"/>
    </source>
</evidence>
<dbReference type="Proteomes" id="UP000029628">
    <property type="component" value="Unassembled WGS sequence"/>
</dbReference>
<name>A0A096AKA3_9FIRM</name>
<organism evidence="10 11">
    <name type="scientific">Veillonella montpellierensis DNF00314</name>
    <dbReference type="NCBI Taxonomy" id="1401067"/>
    <lineage>
        <taxon>Bacteria</taxon>
        <taxon>Bacillati</taxon>
        <taxon>Bacillota</taxon>
        <taxon>Negativicutes</taxon>
        <taxon>Veillonellales</taxon>
        <taxon>Veillonellaceae</taxon>
        <taxon>Veillonella</taxon>
    </lineage>
</organism>
<dbReference type="eggNOG" id="COG0505">
    <property type="taxonomic scope" value="Bacteria"/>
</dbReference>
<dbReference type="UniPathway" id="UPA00068">
    <property type="reaction ID" value="UER00171"/>
</dbReference>
<dbReference type="GO" id="GO:0006541">
    <property type="term" value="P:glutamine metabolic process"/>
    <property type="evidence" value="ECO:0007669"/>
    <property type="project" value="InterPro"/>
</dbReference>
<dbReference type="EMBL" id="JRNT01000018">
    <property type="protein sequence ID" value="KGF47061.1"/>
    <property type="molecule type" value="Genomic_DNA"/>
</dbReference>
<dbReference type="NCBIfam" id="NF009475">
    <property type="entry name" value="PRK12838.1"/>
    <property type="match status" value="1"/>
</dbReference>
<dbReference type="InterPro" id="IPR002474">
    <property type="entry name" value="CarbamoylP_synth_ssu_N"/>
</dbReference>
<keyword evidence="11" id="KW-1185">Reference proteome</keyword>
<proteinExistence type="inferred from homology"/>
<feature type="active site" evidence="8">
    <location>
        <position position="332"/>
    </location>
</feature>
<dbReference type="AlphaFoldDB" id="A0A096AKA3"/>
<keyword evidence="8" id="KW-0055">Arginine biosynthesis</keyword>
<dbReference type="EC" id="6.3.5.5" evidence="8"/>
<evidence type="ECO:0000256" key="3">
    <source>
        <dbReference type="ARBA" id="ARBA00022598"/>
    </source>
</evidence>
<dbReference type="PRINTS" id="PR00096">
    <property type="entry name" value="GATASE"/>
</dbReference>
<comment type="function">
    <text evidence="8">Small subunit of the glutamine-dependent carbamoyl phosphate synthetase (CPSase). CPSase catalyzes the formation of carbamoyl phosphate from the ammonia moiety of glutamine, carbonate, and phosphate donated by ATP, constituting the first step of 2 biosynthetic pathways, one leading to arginine and/or urea and the other to pyrimidine nucleotides. The small subunit (glutamine amidotransferase) binds and cleaves glutamine to supply the large subunit with the substrate ammonia.</text>
</comment>
<comment type="pathway">
    <text evidence="1 8">Amino-acid biosynthesis; L-arginine biosynthesis; carbamoyl phosphate from bicarbonate: step 1/1.</text>
</comment>
<dbReference type="GO" id="GO:0006526">
    <property type="term" value="P:L-arginine biosynthetic process"/>
    <property type="evidence" value="ECO:0007669"/>
    <property type="project" value="UniProtKB-UniRule"/>
</dbReference>
<dbReference type="SUPFAM" id="SSF52317">
    <property type="entry name" value="Class I glutamine amidotransferase-like"/>
    <property type="match status" value="1"/>
</dbReference>
<dbReference type="NCBIfam" id="TIGR01368">
    <property type="entry name" value="CPSaseIIsmall"/>
    <property type="match status" value="1"/>
</dbReference>
<evidence type="ECO:0000259" key="9">
    <source>
        <dbReference type="SMART" id="SM01097"/>
    </source>
</evidence>
<dbReference type="InterPro" id="IPR017926">
    <property type="entry name" value="GATASE"/>
</dbReference>
<keyword evidence="5 8" id="KW-0067">ATP-binding</keyword>
<comment type="pathway">
    <text evidence="8">Pyrimidine metabolism; UMP biosynthesis via de novo pathway; (S)-dihydroorotate from bicarbonate: step 1/3.</text>
</comment>
<sequence>MKGKLVLENGTTFYGNLLGGAPVVGEVVFNTGMTGYQEILTDPSYADQIITLTYPLIGNYGTLNAITQGPKPYCKGLIVGELCDFPSNWQNEGLFSEYLRLHGIPCLYDIDTRAITRAIRKEGVMKGVVARADCEDETIQQFLKKELPTDQVMRVTTKWQGLRGDKDAEFHVAVYDFGVKENILHSLVANDCRLTIFPADAKAEDIKAVNPDGIFLSNGPGDPADLSYAVEEVKKLFGYKPIFGICMGHQVLAQAYGGKTYKLKFGHRGSNHPVKDLATNRVYITSQNHGFAVDASTLPDDVIVTHVSVNDGTVEGMAHTTLPIFSIQYHPEASPGPTDNLYLFQQFKELMRKG</sequence>
<gene>
    <name evidence="8" type="primary">carA</name>
    <name evidence="10" type="ORF">HMPREF0872_06085</name>
</gene>
<evidence type="ECO:0000256" key="4">
    <source>
        <dbReference type="ARBA" id="ARBA00022741"/>
    </source>
</evidence>
<feature type="binding site" evidence="8">
    <location>
        <position position="44"/>
    </location>
    <ligand>
        <name>L-glutamine</name>
        <dbReference type="ChEBI" id="CHEBI:58359"/>
    </ligand>
</feature>
<reference evidence="10 11" key="1">
    <citation type="submission" date="2014-07" db="EMBL/GenBank/DDBJ databases">
        <authorList>
            <person name="McCorrison J."/>
            <person name="Sanka R."/>
            <person name="Torralba M."/>
            <person name="Gillis M."/>
            <person name="Haft D.H."/>
            <person name="Methe B."/>
            <person name="Sutton G."/>
            <person name="Nelson K.E."/>
        </authorList>
    </citation>
    <scope>NUCLEOTIDE SEQUENCE [LARGE SCALE GENOMIC DNA]</scope>
    <source>
        <strain evidence="10 11">DNF00314</strain>
    </source>
</reference>
<feature type="binding site" evidence="8">
    <location>
        <position position="291"/>
    </location>
    <ligand>
        <name>L-glutamine</name>
        <dbReference type="ChEBI" id="CHEBI:58359"/>
    </ligand>
</feature>
<dbReference type="InterPro" id="IPR036480">
    <property type="entry name" value="CarbP_synth_ssu_N_sf"/>
</dbReference>
<dbReference type="PROSITE" id="PS51273">
    <property type="entry name" value="GATASE_TYPE_1"/>
    <property type="match status" value="1"/>
</dbReference>
<dbReference type="CDD" id="cd01744">
    <property type="entry name" value="GATase1_CPSase"/>
    <property type="match status" value="1"/>
</dbReference>
<comment type="caution">
    <text evidence="10">The sequence shown here is derived from an EMBL/GenBank/DDBJ whole genome shotgun (WGS) entry which is preliminary data.</text>
</comment>
<protein>
    <recommendedName>
        <fullName evidence="8">Carbamoyl phosphate synthase small chain</fullName>
        <ecNumber evidence="8">6.3.5.5</ecNumber>
    </recommendedName>
    <alternativeName>
        <fullName evidence="8">Carbamoyl phosphate synthetase glutamine chain</fullName>
    </alternativeName>
</protein>
<feature type="binding site" evidence="8">
    <location>
        <position position="290"/>
    </location>
    <ligand>
        <name>L-glutamine</name>
        <dbReference type="ChEBI" id="CHEBI:58359"/>
    </ligand>
</feature>
<feature type="domain" description="Carbamoyl-phosphate synthase small subunit N-terminal" evidence="9">
    <location>
        <begin position="1"/>
        <end position="130"/>
    </location>
</feature>
<feature type="region of interest" description="CPSase" evidence="8">
    <location>
        <begin position="1"/>
        <end position="170"/>
    </location>
</feature>
<dbReference type="Pfam" id="PF00117">
    <property type="entry name" value="GATase"/>
    <property type="match status" value="1"/>
</dbReference>
<feature type="binding site" evidence="8">
    <location>
        <position position="219"/>
    </location>
    <ligand>
        <name>L-glutamine</name>
        <dbReference type="ChEBI" id="CHEBI:58359"/>
    </ligand>
</feature>
<comment type="similarity">
    <text evidence="2 8">Belongs to the CarA family.</text>
</comment>
<comment type="catalytic activity">
    <reaction evidence="7 8">
        <text>hydrogencarbonate + L-glutamine + 2 ATP + H2O = carbamoyl phosphate + L-glutamate + 2 ADP + phosphate + 2 H(+)</text>
        <dbReference type="Rhea" id="RHEA:18633"/>
        <dbReference type="ChEBI" id="CHEBI:15377"/>
        <dbReference type="ChEBI" id="CHEBI:15378"/>
        <dbReference type="ChEBI" id="CHEBI:17544"/>
        <dbReference type="ChEBI" id="CHEBI:29985"/>
        <dbReference type="ChEBI" id="CHEBI:30616"/>
        <dbReference type="ChEBI" id="CHEBI:43474"/>
        <dbReference type="ChEBI" id="CHEBI:58228"/>
        <dbReference type="ChEBI" id="CHEBI:58359"/>
        <dbReference type="ChEBI" id="CHEBI:456216"/>
        <dbReference type="EC" id="6.3.5.5"/>
    </reaction>
</comment>
<dbReference type="GO" id="GO:0004088">
    <property type="term" value="F:carbamoyl-phosphate synthase (glutamine-hydrolyzing) activity"/>
    <property type="evidence" value="ECO:0007669"/>
    <property type="project" value="UniProtKB-UniRule"/>
</dbReference>